<evidence type="ECO:0000256" key="4">
    <source>
        <dbReference type="ARBA" id="ARBA00022946"/>
    </source>
</evidence>
<comment type="similarity">
    <text evidence="2">Belongs to the COQ9 family.</text>
</comment>
<dbReference type="InterPro" id="IPR012762">
    <property type="entry name" value="Ubiq_biosynth_COQ9"/>
</dbReference>
<evidence type="ECO:0000256" key="6">
    <source>
        <dbReference type="ARBA" id="ARBA00058104"/>
    </source>
</evidence>
<dbReference type="GO" id="GO:0006744">
    <property type="term" value="P:ubiquinone biosynthetic process"/>
    <property type="evidence" value="ECO:0007669"/>
    <property type="project" value="UniProtKB-KW"/>
</dbReference>
<evidence type="ECO:0000256" key="5">
    <source>
        <dbReference type="ARBA" id="ARBA00023121"/>
    </source>
</evidence>
<proteinExistence type="inferred from homology"/>
<dbReference type="STRING" id="658057.SAMN04488032_106123"/>
<feature type="compositionally biased region" description="Polar residues" evidence="7">
    <location>
        <begin position="228"/>
        <end position="238"/>
    </location>
</feature>
<evidence type="ECO:0000313" key="10">
    <source>
        <dbReference type="Proteomes" id="UP000193307"/>
    </source>
</evidence>
<keyword evidence="10" id="KW-1185">Reference proteome</keyword>
<evidence type="ECO:0000256" key="1">
    <source>
        <dbReference type="ARBA" id="ARBA00004749"/>
    </source>
</evidence>
<keyword evidence="5" id="KW-0446">Lipid-binding</keyword>
<sequence>MQSTAYPDSTREKLVEAAIPHVVFDGWGPQTFKAAVADSGVPEQMARVAAPRGSIDLAAAYHKGGDRAMIAALDDADMSTMRFRDKIAHAVWLRIAAVDREVVRRGMTLFSLPYCAPEGVRLVWETADAIWNALGDTSDDVNWYTKRATLSAVFTSTVLFWLGDDSEGFSDTKAFLDRRIDDVMSFEKAKAGVRDNKALSALFALPNAILGTIKAPAGVRRDDVPGTKSGTASNSKTSHQTESH</sequence>
<evidence type="ECO:0000313" key="9">
    <source>
        <dbReference type="EMBL" id="SLN33910.1"/>
    </source>
</evidence>
<organism evidence="9 10">
    <name type="scientific">Pacificibacter marinus</name>
    <dbReference type="NCBI Taxonomy" id="658057"/>
    <lineage>
        <taxon>Bacteria</taxon>
        <taxon>Pseudomonadati</taxon>
        <taxon>Pseudomonadota</taxon>
        <taxon>Alphaproteobacteria</taxon>
        <taxon>Rhodobacterales</taxon>
        <taxon>Roseobacteraceae</taxon>
        <taxon>Pacificibacter</taxon>
    </lineage>
</organism>
<name>A0A1Y5S6Y5_9RHOB</name>
<reference evidence="9 10" key="1">
    <citation type="submission" date="2017-03" db="EMBL/GenBank/DDBJ databases">
        <authorList>
            <person name="Afonso C.L."/>
            <person name="Miller P.J."/>
            <person name="Scott M.A."/>
            <person name="Spackman E."/>
            <person name="Goraichik I."/>
            <person name="Dimitrov K.M."/>
            <person name="Suarez D.L."/>
            <person name="Swayne D.E."/>
        </authorList>
    </citation>
    <scope>NUCLEOTIDE SEQUENCE [LARGE SCALE GENOMIC DNA]</scope>
    <source>
        <strain evidence="9 10">CECT 7971</strain>
    </source>
</reference>
<feature type="domain" description="COQ9 C-terminal" evidence="8">
    <location>
        <begin position="117"/>
        <end position="187"/>
    </location>
</feature>
<gene>
    <name evidence="9" type="ORF">PAM7971_01430</name>
</gene>
<comment type="function">
    <text evidence="6">Membrane-associated protein that warps the membrane surface to access and bind aromatic isoprenes with high specificity, including ubiquinone (CoQ) isoprene intermediates and presents them directly to COQ7, therefore facilitating the COQ7-mediated hydroxylase step. Participates in the biosynthesis of coenzyme Q, also named ubiquinone, an essential lipid-soluble electron transporter for aerobic cellular respiration.</text>
</comment>
<keyword evidence="3" id="KW-0831">Ubiquinone biosynthesis</keyword>
<evidence type="ECO:0000256" key="2">
    <source>
        <dbReference type="ARBA" id="ARBA00010766"/>
    </source>
</evidence>
<evidence type="ECO:0000256" key="7">
    <source>
        <dbReference type="SAM" id="MobiDB-lite"/>
    </source>
</evidence>
<evidence type="ECO:0000259" key="8">
    <source>
        <dbReference type="Pfam" id="PF08511"/>
    </source>
</evidence>
<dbReference type="InterPro" id="IPR013718">
    <property type="entry name" value="COQ9_C"/>
</dbReference>
<dbReference type="EMBL" id="FWFW01000003">
    <property type="protein sequence ID" value="SLN33910.1"/>
    <property type="molecule type" value="Genomic_DNA"/>
</dbReference>
<dbReference type="PANTHER" id="PTHR21427">
    <property type="entry name" value="UBIQUINONE BIOSYNTHESIS PROTEIN COQ9, MITOCHONDRIAL"/>
    <property type="match status" value="1"/>
</dbReference>
<evidence type="ECO:0000256" key="3">
    <source>
        <dbReference type="ARBA" id="ARBA00022688"/>
    </source>
</evidence>
<comment type="pathway">
    <text evidence="1">Cofactor biosynthesis; ubiquinone biosynthesis.</text>
</comment>
<feature type="region of interest" description="Disordered" evidence="7">
    <location>
        <begin position="220"/>
        <end position="244"/>
    </location>
</feature>
<dbReference type="Proteomes" id="UP000193307">
    <property type="component" value="Unassembled WGS sequence"/>
</dbReference>
<dbReference type="AlphaFoldDB" id="A0A1Y5S6Y5"/>
<dbReference type="NCBIfam" id="TIGR02396">
    <property type="entry name" value="diverge_rpsU"/>
    <property type="match status" value="1"/>
</dbReference>
<protein>
    <recommendedName>
        <fullName evidence="8">COQ9 C-terminal domain-containing protein</fullName>
    </recommendedName>
</protein>
<dbReference type="Gene3D" id="1.10.357.10">
    <property type="entry name" value="Tetracycline Repressor, domain 2"/>
    <property type="match status" value="1"/>
</dbReference>
<keyword evidence="4" id="KW-0809">Transit peptide</keyword>
<dbReference type="OrthoDB" id="7201143at2"/>
<dbReference type="RefSeq" id="WP_085848304.1">
    <property type="nucleotide sequence ID" value="NZ_FNZV01000006.1"/>
</dbReference>
<accession>A0A1Y5S6Y5</accession>
<dbReference type="PANTHER" id="PTHR21427:SF19">
    <property type="entry name" value="UBIQUINONE BIOSYNTHESIS PROTEIN COQ9, MITOCHONDRIAL"/>
    <property type="match status" value="1"/>
</dbReference>
<dbReference type="GO" id="GO:0008289">
    <property type="term" value="F:lipid binding"/>
    <property type="evidence" value="ECO:0007669"/>
    <property type="project" value="UniProtKB-KW"/>
</dbReference>
<dbReference type="Pfam" id="PF08511">
    <property type="entry name" value="COQ9"/>
    <property type="match status" value="1"/>
</dbReference>